<reference evidence="1 2" key="1">
    <citation type="submission" date="2016-11" db="EMBL/GenBank/DDBJ databases">
        <authorList>
            <person name="Jaros S."/>
            <person name="Januszkiewicz K."/>
            <person name="Wedrychowicz H."/>
        </authorList>
    </citation>
    <scope>NUCLEOTIDE SEQUENCE [LARGE SCALE GENOMIC DNA]</scope>
    <source>
        <strain evidence="1 2">DSM 5091</strain>
    </source>
</reference>
<keyword evidence="2" id="KW-1185">Reference proteome</keyword>
<dbReference type="STRING" id="1122189.SAMN02745165_00458"/>
<evidence type="ECO:0000313" key="1">
    <source>
        <dbReference type="EMBL" id="SHI57781.1"/>
    </source>
</evidence>
<sequence length="135" mass="15679">MTADVLLERRFAALADGDFATVYATYHQESPFIQQFSSRGEYVRFAKANLSAIQVKNWQVLSCRELDDRQQEHLLVIELSVDGYSQFFYELALLVDTEGGWRYHSAQKLGAEDYSGPPDQIDFEHFDRVTEKIRY</sequence>
<organism evidence="1 2">
    <name type="scientific">Malonomonas rubra DSM 5091</name>
    <dbReference type="NCBI Taxonomy" id="1122189"/>
    <lineage>
        <taxon>Bacteria</taxon>
        <taxon>Pseudomonadati</taxon>
        <taxon>Thermodesulfobacteriota</taxon>
        <taxon>Desulfuromonadia</taxon>
        <taxon>Desulfuromonadales</taxon>
        <taxon>Geopsychrobacteraceae</taxon>
        <taxon>Malonomonas</taxon>
    </lineage>
</organism>
<dbReference type="Proteomes" id="UP000184171">
    <property type="component" value="Unassembled WGS sequence"/>
</dbReference>
<dbReference type="RefSeq" id="WP_072905115.1">
    <property type="nucleotide sequence ID" value="NZ_FQZT01000001.1"/>
</dbReference>
<protein>
    <submittedName>
        <fullName evidence="1">SEC-C motif-containing protein</fullName>
    </submittedName>
</protein>
<dbReference type="OrthoDB" id="5401996at2"/>
<dbReference type="EMBL" id="FQZT01000001">
    <property type="protein sequence ID" value="SHI57781.1"/>
    <property type="molecule type" value="Genomic_DNA"/>
</dbReference>
<proteinExistence type="predicted"/>
<evidence type="ECO:0000313" key="2">
    <source>
        <dbReference type="Proteomes" id="UP000184171"/>
    </source>
</evidence>
<name>A0A1M6CAE9_MALRU</name>
<dbReference type="AlphaFoldDB" id="A0A1M6CAE9"/>
<accession>A0A1M6CAE9</accession>
<gene>
    <name evidence="1" type="ORF">SAMN02745165_00458</name>
</gene>